<protein>
    <submittedName>
        <fullName evidence="2">MobF family relaxase</fullName>
    </submittedName>
</protein>
<sequence length="976" mass="105805">MLSVANVRTAGGAAKYFAADNYYTRADADRSGTWFGKGAEEFGLLGEVDPKIFEAVLKGFLPDGSRLGSDNREHRAGTDLTFSMPKSWSLLALVGGDKRILEAYAGAVRETLAWAEKNLAETRMEAGGKYKPVQTGNLLVALFSHDTNRNQEPNAHIHAVVANATQGPDGKWRALKNDKLWEHNTLLNAMTMARFRISVERLGYEIGEIGKHGNFEAAGVPRTAIEAFSTRRAEVLALVERMAHKGPSATDTATLMTRAEKQPIADREALARQWADKAAAIGFDPRAVIARANARAANDIGNVGGLAVAARDLAARGKELIAALAERFGLREGDPLIPADLARRPQEEVAAIHAVASAVRHLSEREAAFARTDIYKAALGFGLPAGMAAIERRVMQLERQGQLQRGKGADRGLVTTAGAIASEQRIVAGIEEGRGKAPAIVQADEAGTRLQALSQLKYGMTLNPGQEAAGRLLLGSHNRIVAVQGIAGAGKSTMLKPVADILREEGKQVLGLAVQNTLVQMLERDTGIPSMTVARFLRRHAALLGGGDKAALSKAKAELRGTVVLLDEASMVGNSDKEKLVRLANLLELERFAAIGDRKQLGAVDAGKPFDVMQQAGAETATMNINIRARDKPLRSAQYAAQGGRIDEALRHLGSNVVEVREGAAIEAAAAWLSLPPADRERTAIYASGRDLRAQVNEAVQTGLKANGEIGEPSLRLQVLSRINTTQEELRHASTYRAGMVVEVERDKRAQGLVRGMYTVVGIDPRRERVELENERGKRFEFRPDRLRPQGEHDALRVYELKDLALHGGDRIRWTHTDHKRGLLNADQARITGIDASSVRLTTSTGIEHQLSKDDPMLKRLDLAYALNAHMAQGLTSDRGIAVMDSRERNLSNQQTFLVTITRLRDGLTLYVNNASRLEEAVERNTGMKRSALETVGLLRDAAATGQAKGQVAVAAPEKQPPEKDRSIIKPFEIGI</sequence>
<dbReference type="NCBIfam" id="NF041492">
    <property type="entry name" value="MobF"/>
    <property type="match status" value="1"/>
</dbReference>
<dbReference type="InterPro" id="IPR014059">
    <property type="entry name" value="TraI/TrwC_relax"/>
</dbReference>
<dbReference type="InterPro" id="IPR027417">
    <property type="entry name" value="P-loop_NTPase"/>
</dbReference>
<feature type="domain" description="TrwC relaxase" evidence="1">
    <location>
        <begin position="10"/>
        <end position="280"/>
    </location>
</feature>
<keyword evidence="3" id="KW-1185">Reference proteome</keyword>
<evidence type="ECO:0000313" key="2">
    <source>
        <dbReference type="EMBL" id="MEJ6008762.1"/>
    </source>
</evidence>
<dbReference type="NCBIfam" id="TIGR02686">
    <property type="entry name" value="relax_trwC"/>
    <property type="match status" value="1"/>
</dbReference>
<evidence type="ECO:0000313" key="3">
    <source>
        <dbReference type="Proteomes" id="UP001379235"/>
    </source>
</evidence>
<dbReference type="EMBL" id="JBBHJY010000001">
    <property type="protein sequence ID" value="MEJ6008762.1"/>
    <property type="molecule type" value="Genomic_DNA"/>
</dbReference>
<gene>
    <name evidence="2" type="primary">mobF</name>
    <name evidence="2" type="ORF">WG900_02400</name>
</gene>
<dbReference type="SUPFAM" id="SSF52540">
    <property type="entry name" value="P-loop containing nucleoside triphosphate hydrolases"/>
    <property type="match status" value="2"/>
</dbReference>
<comment type="caution">
    <text evidence="2">The sequence shown here is derived from an EMBL/GenBank/DDBJ whole genome shotgun (WGS) entry which is preliminary data.</text>
</comment>
<dbReference type="SUPFAM" id="SSF55464">
    <property type="entry name" value="Origin of replication-binding domain, RBD-like"/>
    <property type="match status" value="1"/>
</dbReference>
<dbReference type="Gene3D" id="3.40.50.300">
    <property type="entry name" value="P-loop containing nucleotide triphosphate hydrolases"/>
    <property type="match status" value="2"/>
</dbReference>
<accession>A0ABU8S493</accession>
<reference evidence="2 3" key="1">
    <citation type="submission" date="2024-03" db="EMBL/GenBank/DDBJ databases">
        <authorList>
            <person name="Jo J.-H."/>
        </authorList>
    </citation>
    <scope>NUCLEOTIDE SEQUENCE [LARGE SCALE GENOMIC DNA]</scope>
    <source>
        <strain evidence="2 3">AS3R-12</strain>
    </source>
</reference>
<dbReference type="Pfam" id="PF08751">
    <property type="entry name" value="TrwC"/>
    <property type="match status" value="1"/>
</dbReference>
<dbReference type="InterPro" id="IPR014862">
    <property type="entry name" value="TrwC"/>
</dbReference>
<dbReference type="Gene3D" id="2.30.30.940">
    <property type="match status" value="1"/>
</dbReference>
<organism evidence="2 3">
    <name type="scientific">Novosphingobium aquae</name>
    <dbReference type="NCBI Taxonomy" id="3133435"/>
    <lineage>
        <taxon>Bacteria</taxon>
        <taxon>Pseudomonadati</taxon>
        <taxon>Pseudomonadota</taxon>
        <taxon>Alphaproteobacteria</taxon>
        <taxon>Sphingomonadales</taxon>
        <taxon>Sphingomonadaceae</taxon>
        <taxon>Novosphingobium</taxon>
    </lineage>
</organism>
<name>A0ABU8S493_9SPHN</name>
<dbReference type="RefSeq" id="WP_339964382.1">
    <property type="nucleotide sequence ID" value="NZ_JBBHJY010000001.1"/>
</dbReference>
<dbReference type="Pfam" id="PF13604">
    <property type="entry name" value="AAA_30"/>
    <property type="match status" value="1"/>
</dbReference>
<proteinExistence type="predicted"/>
<dbReference type="Proteomes" id="UP001379235">
    <property type="component" value="Unassembled WGS sequence"/>
</dbReference>
<evidence type="ECO:0000259" key="1">
    <source>
        <dbReference type="Pfam" id="PF08751"/>
    </source>
</evidence>